<keyword evidence="3" id="KW-0805">Transcription regulation</keyword>
<dbReference type="InterPro" id="IPR003018">
    <property type="entry name" value="GAF"/>
</dbReference>
<dbReference type="Gene3D" id="1.10.8.60">
    <property type="match status" value="1"/>
</dbReference>
<evidence type="ECO:0000259" key="8">
    <source>
        <dbReference type="PROSITE" id="PS50112"/>
    </source>
</evidence>
<keyword evidence="11" id="KW-1185">Reference proteome</keyword>
<dbReference type="EMBL" id="DF820465">
    <property type="protein sequence ID" value="GAK56813.1"/>
    <property type="molecule type" value="Genomic_DNA"/>
</dbReference>
<dbReference type="InterPro" id="IPR000700">
    <property type="entry name" value="PAS-assoc_C"/>
</dbReference>
<dbReference type="STRING" id="1499967.U27_03777"/>
<dbReference type="PROSITE" id="PS00675">
    <property type="entry name" value="SIGMA54_INTERACT_1"/>
    <property type="match status" value="1"/>
</dbReference>
<evidence type="ECO:0000256" key="3">
    <source>
        <dbReference type="ARBA" id="ARBA00023015"/>
    </source>
</evidence>
<dbReference type="InterPro" id="IPR001610">
    <property type="entry name" value="PAC"/>
</dbReference>
<dbReference type="Pfam" id="PF25601">
    <property type="entry name" value="AAA_lid_14"/>
    <property type="match status" value="1"/>
</dbReference>
<evidence type="ECO:0000313" key="11">
    <source>
        <dbReference type="Proteomes" id="UP000030661"/>
    </source>
</evidence>
<feature type="domain" description="Sigma-54 factor interaction" evidence="7">
    <location>
        <begin position="615"/>
        <end position="844"/>
    </location>
</feature>
<dbReference type="InterPro" id="IPR003593">
    <property type="entry name" value="AAA+_ATPase"/>
</dbReference>
<dbReference type="SMART" id="SM00086">
    <property type="entry name" value="PAC"/>
    <property type="match status" value="2"/>
</dbReference>
<dbReference type="NCBIfam" id="TIGR00229">
    <property type="entry name" value="sensory_box"/>
    <property type="match status" value="2"/>
</dbReference>
<evidence type="ECO:0000259" key="9">
    <source>
        <dbReference type="PROSITE" id="PS50113"/>
    </source>
</evidence>
<dbReference type="SUPFAM" id="SSF46689">
    <property type="entry name" value="Homeodomain-like"/>
    <property type="match status" value="1"/>
</dbReference>
<evidence type="ECO:0000256" key="1">
    <source>
        <dbReference type="ARBA" id="ARBA00022741"/>
    </source>
</evidence>
<dbReference type="PANTHER" id="PTHR32071">
    <property type="entry name" value="TRANSCRIPTIONAL REGULATORY PROTEIN"/>
    <property type="match status" value="1"/>
</dbReference>
<dbReference type="InterPro" id="IPR000014">
    <property type="entry name" value="PAS"/>
</dbReference>
<dbReference type="SMART" id="SM00382">
    <property type="entry name" value="AAA"/>
    <property type="match status" value="1"/>
</dbReference>
<evidence type="ECO:0000256" key="4">
    <source>
        <dbReference type="ARBA" id="ARBA00023125"/>
    </source>
</evidence>
<dbReference type="Pfam" id="PF13185">
    <property type="entry name" value="GAF_2"/>
    <property type="match status" value="1"/>
</dbReference>
<dbReference type="Pfam" id="PF13426">
    <property type="entry name" value="PAS_9"/>
    <property type="match status" value="1"/>
</dbReference>
<dbReference type="InterPro" id="IPR009057">
    <property type="entry name" value="Homeodomain-like_sf"/>
</dbReference>
<reference evidence="10 11" key="1">
    <citation type="journal article" date="2015" name="PeerJ">
        <title>First genomic representation of candidate bacterial phylum KSB3 points to enhanced environmental sensing as a trigger of wastewater bulking.</title>
        <authorList>
            <person name="Sekiguchi Y."/>
            <person name="Ohashi A."/>
            <person name="Parks D.H."/>
            <person name="Yamauchi T."/>
            <person name="Tyson G.W."/>
            <person name="Hugenholtz P."/>
        </authorList>
    </citation>
    <scope>NUCLEOTIDE SEQUENCE [LARGE SCALE GENOMIC DNA]</scope>
</reference>
<dbReference type="Proteomes" id="UP000030661">
    <property type="component" value="Unassembled WGS sequence"/>
</dbReference>
<dbReference type="SMART" id="SM00065">
    <property type="entry name" value="GAF"/>
    <property type="match status" value="2"/>
</dbReference>
<evidence type="ECO:0000256" key="5">
    <source>
        <dbReference type="ARBA" id="ARBA00023159"/>
    </source>
</evidence>
<sequence>MLSRRKKTRPWLKTQHQELHLLTQITQIFDESTSLSMAFQQFGEFFSLHVNMIGSAIYFYDQKLDCFSLLFSYGKGEIFGKHTQLSSHDLELCSIRPQEFGSITLTTLQTENTFPHAFLQTCAEQTIVSLAHIPLVAHGGKYGMFLMASKDLHHIAKEDIEFFTILTRHIRLATEKSLLTEQFESEVASKVSQLQESEEKYRVLFEDASDAITLIDFATQQIIEANRQAEFLVGYSKDEMLRLTVSDFWLREDEKRLSRALLRLVKKQRSIKLGERQILRKDSRLLWVEINASAVEYQGKHVALAIIRDISERKQVELEKEVIQAVNKALISSHDGQDVYTTVSQTLLNFFAFERMDIFLPGSKAQTVRVFVSICQDRGQSVKQTDREFLQEGTPIERVFRRGIPEIISYREYKSNLSLAEMLGKTLQTSLFFPLEYKNNIMGVLHFGSVRQGSFSPQHFDFLQRIASQIAIAIENMVLFHKMNEERAIYKHLIENVNEIVFQADPGGKILFVNHRVRDILGYTPEELNGVDFFTCVIPEDLEEARAAFRLTLRHEQPLSGEYRVFHKNRSILTISIYTRPIFEEGRVVGMQGIIQNITPPPSRFPAPREGLHELIGRSQKMQEIYELIMSVAKTDSTVLIHGESGTGKELIAQAIHVYSHRKNKPFIVVNCAAYSENLLESELFGHERGSFTGAHRRKLGRFELAKGGTIFLDEIGEIPLHSQILLLRILQNRTFERVGGEKTLEAEVRIVAATNKNLEEEMKIGRFREDLFYRLNVISIEVPPLRQRKEDIPHLVEHFLKIYSLNTGKQVVKCSQNAMELLMNYDWFGNVRELENVIERAVVMAAGPVINPADLPTKLHQERTVFRSIEETFVASASLYDQEKQLILQTLETTNWNKYRAAKLLGITRSTLYSKIEKYQLSQKDETAV</sequence>
<gene>
    <name evidence="10" type="ORF">U27_03777</name>
</gene>
<dbReference type="eggNOG" id="COG2204">
    <property type="taxonomic scope" value="Bacteria"/>
</dbReference>
<dbReference type="InterPro" id="IPR035965">
    <property type="entry name" value="PAS-like_dom_sf"/>
</dbReference>
<dbReference type="InterPro" id="IPR002078">
    <property type="entry name" value="Sigma_54_int"/>
</dbReference>
<dbReference type="SUPFAM" id="SSF55781">
    <property type="entry name" value="GAF domain-like"/>
    <property type="match status" value="2"/>
</dbReference>
<feature type="domain" description="PAC" evidence="9">
    <location>
        <begin position="272"/>
        <end position="322"/>
    </location>
</feature>
<dbReference type="InterPro" id="IPR002197">
    <property type="entry name" value="HTH_Fis"/>
</dbReference>
<dbReference type="InterPro" id="IPR027417">
    <property type="entry name" value="P-loop_NTPase"/>
</dbReference>
<dbReference type="FunFam" id="3.40.50.300:FF:000006">
    <property type="entry name" value="DNA-binding transcriptional regulator NtrC"/>
    <property type="match status" value="1"/>
</dbReference>
<keyword evidence="2" id="KW-0067">ATP-binding</keyword>
<dbReference type="Gene3D" id="3.30.450.20">
    <property type="entry name" value="PAS domain"/>
    <property type="match status" value="2"/>
</dbReference>
<dbReference type="Pfam" id="PF02954">
    <property type="entry name" value="HTH_8"/>
    <property type="match status" value="1"/>
</dbReference>
<dbReference type="Gene3D" id="1.10.10.60">
    <property type="entry name" value="Homeodomain-like"/>
    <property type="match status" value="1"/>
</dbReference>
<dbReference type="PANTHER" id="PTHR32071:SF57">
    <property type="entry name" value="C4-DICARBOXYLATE TRANSPORT TRANSCRIPTIONAL REGULATORY PROTEIN DCTD"/>
    <property type="match status" value="1"/>
</dbReference>
<dbReference type="PRINTS" id="PR01590">
    <property type="entry name" value="HTHFIS"/>
</dbReference>
<dbReference type="Gene3D" id="3.40.50.300">
    <property type="entry name" value="P-loop containing nucleotide triphosphate hydrolases"/>
    <property type="match status" value="1"/>
</dbReference>
<dbReference type="CDD" id="cd00130">
    <property type="entry name" value="PAS"/>
    <property type="match status" value="2"/>
</dbReference>
<dbReference type="PROSITE" id="PS50112">
    <property type="entry name" value="PAS"/>
    <property type="match status" value="2"/>
</dbReference>
<protein>
    <submittedName>
        <fullName evidence="10">Sigma-54 interaction domain protein</fullName>
    </submittedName>
</protein>
<evidence type="ECO:0000313" key="10">
    <source>
        <dbReference type="EMBL" id="GAK56813.1"/>
    </source>
</evidence>
<dbReference type="InterPro" id="IPR013655">
    <property type="entry name" value="PAS_fold_3"/>
</dbReference>
<dbReference type="CDD" id="cd00009">
    <property type="entry name" value="AAA"/>
    <property type="match status" value="1"/>
</dbReference>
<proteinExistence type="predicted"/>
<dbReference type="GO" id="GO:0005524">
    <property type="term" value="F:ATP binding"/>
    <property type="evidence" value="ECO:0007669"/>
    <property type="project" value="UniProtKB-KW"/>
</dbReference>
<evidence type="ECO:0000256" key="6">
    <source>
        <dbReference type="ARBA" id="ARBA00023163"/>
    </source>
</evidence>
<evidence type="ECO:0000259" key="7">
    <source>
        <dbReference type="PROSITE" id="PS50045"/>
    </source>
</evidence>
<accession>A0A081BWV8</accession>
<dbReference type="GO" id="GO:0006355">
    <property type="term" value="P:regulation of DNA-templated transcription"/>
    <property type="evidence" value="ECO:0007669"/>
    <property type="project" value="InterPro"/>
</dbReference>
<dbReference type="SMART" id="SM00091">
    <property type="entry name" value="PAS"/>
    <property type="match status" value="2"/>
</dbReference>
<dbReference type="AlphaFoldDB" id="A0A081BWV8"/>
<dbReference type="InterPro" id="IPR058031">
    <property type="entry name" value="AAA_lid_NorR"/>
</dbReference>
<dbReference type="SUPFAM" id="SSF55785">
    <property type="entry name" value="PYP-like sensor domain (PAS domain)"/>
    <property type="match status" value="2"/>
</dbReference>
<name>A0A081BWV8_VECG1</name>
<keyword evidence="4" id="KW-0238">DNA-binding</keyword>
<dbReference type="FunFam" id="1.10.8.60:FF:000014">
    <property type="entry name" value="DNA-binding transcriptional regulator NtrC"/>
    <property type="match status" value="1"/>
</dbReference>
<feature type="domain" description="PAS" evidence="8">
    <location>
        <begin position="197"/>
        <end position="268"/>
    </location>
</feature>
<feature type="domain" description="PAS" evidence="8">
    <location>
        <begin position="486"/>
        <end position="556"/>
    </location>
</feature>
<dbReference type="Gene3D" id="3.30.450.40">
    <property type="match status" value="2"/>
</dbReference>
<keyword evidence="1" id="KW-0547">Nucleotide-binding</keyword>
<keyword evidence="6" id="KW-0804">Transcription</keyword>
<keyword evidence="5" id="KW-0010">Activator</keyword>
<dbReference type="InterPro" id="IPR029016">
    <property type="entry name" value="GAF-like_dom_sf"/>
</dbReference>
<organism evidence="10 11">
    <name type="scientific">Vecturithrix granuli</name>
    <dbReference type="NCBI Taxonomy" id="1499967"/>
    <lineage>
        <taxon>Bacteria</taxon>
        <taxon>Candidatus Moduliflexota</taxon>
        <taxon>Candidatus Vecturitrichia</taxon>
        <taxon>Candidatus Vecturitrichales</taxon>
        <taxon>Candidatus Vecturitrichaceae</taxon>
        <taxon>Candidatus Vecturithrix</taxon>
    </lineage>
</organism>
<dbReference type="PROSITE" id="PS50113">
    <property type="entry name" value="PAC"/>
    <property type="match status" value="1"/>
</dbReference>
<evidence type="ECO:0000256" key="2">
    <source>
        <dbReference type="ARBA" id="ARBA00022840"/>
    </source>
</evidence>
<dbReference type="Pfam" id="PF00158">
    <property type="entry name" value="Sigma54_activat"/>
    <property type="match status" value="1"/>
</dbReference>
<dbReference type="PROSITE" id="PS50045">
    <property type="entry name" value="SIGMA54_INTERACT_4"/>
    <property type="match status" value="1"/>
</dbReference>
<dbReference type="HOGENOM" id="CLU_014109_0_0_0"/>
<dbReference type="Pfam" id="PF08447">
    <property type="entry name" value="PAS_3"/>
    <property type="match status" value="1"/>
</dbReference>
<dbReference type="GO" id="GO:0043565">
    <property type="term" value="F:sequence-specific DNA binding"/>
    <property type="evidence" value="ECO:0007669"/>
    <property type="project" value="InterPro"/>
</dbReference>
<dbReference type="InterPro" id="IPR025662">
    <property type="entry name" value="Sigma_54_int_dom_ATP-bd_1"/>
</dbReference>
<dbReference type="SUPFAM" id="SSF52540">
    <property type="entry name" value="P-loop containing nucleoside triphosphate hydrolases"/>
    <property type="match status" value="1"/>
</dbReference>